<dbReference type="InterPro" id="IPR004184">
    <property type="entry name" value="PFL_dom"/>
</dbReference>
<dbReference type="PANTHER" id="PTHR43641">
    <property type="entry name" value="FORMATE ACETYLTRANSFERASE 3-RELATED"/>
    <property type="match status" value="1"/>
</dbReference>
<dbReference type="InterPro" id="IPR051215">
    <property type="entry name" value="GRE"/>
</dbReference>
<dbReference type="Pfam" id="PF02901">
    <property type="entry name" value="PFL-like"/>
    <property type="match status" value="1"/>
</dbReference>
<evidence type="ECO:0000259" key="5">
    <source>
        <dbReference type="PROSITE" id="PS51554"/>
    </source>
</evidence>
<evidence type="ECO:0000313" key="7">
    <source>
        <dbReference type="Proteomes" id="UP000216052"/>
    </source>
</evidence>
<evidence type="ECO:0000256" key="1">
    <source>
        <dbReference type="ARBA" id="ARBA00022818"/>
    </source>
</evidence>
<evidence type="ECO:0000259" key="4">
    <source>
        <dbReference type="PROSITE" id="PS51149"/>
    </source>
</evidence>
<dbReference type="PROSITE" id="PS51149">
    <property type="entry name" value="GLY_RADICAL_2"/>
    <property type="match status" value="1"/>
</dbReference>
<organism evidence="6 7">
    <name type="scientific">Sporomusa acidovorans (strain ATCC 49682 / DSM 3132 / Mol)</name>
    <dbReference type="NCBI Taxonomy" id="1123286"/>
    <lineage>
        <taxon>Bacteria</taxon>
        <taxon>Bacillati</taxon>
        <taxon>Bacillota</taxon>
        <taxon>Negativicutes</taxon>
        <taxon>Selenomonadales</taxon>
        <taxon>Sporomusaceae</taxon>
        <taxon>Sporomusa</taxon>
    </lineage>
</organism>
<dbReference type="GO" id="GO:0016829">
    <property type="term" value="F:lyase activity"/>
    <property type="evidence" value="ECO:0007669"/>
    <property type="project" value="UniProtKB-KW"/>
</dbReference>
<dbReference type="SUPFAM" id="SSF51998">
    <property type="entry name" value="PFL-like glycyl radical enzymes"/>
    <property type="match status" value="1"/>
</dbReference>
<sequence>MITPITPRAGRLRKRYMDTVPEIDAERALLVTASYQETAGEPFVIRRAKMLKKLVSEMTLRIEEDEIIVGNMAKNYRGCALFPETDLTFFFNELRDGSFDKRDTASEKFLISEETKQQALSVENYWKGRRLNDAVKGAMPDEVKDIMAGGVLTFFYPDMVYGTVGHHCGNFAKVINQGFKAIRADAQARMDAIAGNIEGEYATKYLFWKAVTIICDAAKIYANRYAALAREKAEMEKNPKQRELFLQIAAVCEWVPENPARTFREAVQATWFYQLLIQLDVNGPGVSMGRFDQYTYPLYAKQAKEGTITWDEALEIVEAMWIKISEVCKLKNIGYSRNAGGYSMGMHMVAGGQTKDGRDATNEVTYMMLRATRDLSVHEPPMDVRIWNGTPDKLWREAIETTKKVGGIPTFQNDNVIIPQMLARGFSIEEARDYLIIGCVEPGGSGNDFSCSGGTGTGSFINLPQCLVLAMNNGVNPKTGVQAGPPTGYFKDFETFAALQAAYEKQVKYFVDWYVTICNLWEVAARTILPLPVLSATIDGCVESGADVMFGGARHNGIGLAGVGIANIADGFAAVKKLVYDEKVYTREEFLAGMLANWENNEPMRQNIINNAPKYGNDDDYVDELARWCLSVYTNYTNSKKGVRCNFLAGLFPVSAHIGMGANTYATPDGRKKGLPLSDGISPSQGLDKNGPASILKSTSRIDQMSALNGTLLNMKFHPSSLQGENGIQKLKQLVQTYFDMGGMHIQYNVVTSDTLRAAQKNPEEYKDLVIRIAGFSAYFVQLYKELQDDLIRRTDLEA</sequence>
<reference evidence="6" key="1">
    <citation type="submission" date="2024-05" db="EMBL/GenBank/DDBJ databases">
        <title>Isolation and characterization of Sporomusa carbonis sp. nov., a carboxydotrophic hydrogenogen in the genus of Sporomusa isolated from a charcoal burning pile.</title>
        <authorList>
            <person name="Boeer T."/>
            <person name="Rosenbaum F."/>
            <person name="Eysell L."/>
            <person name="Mueller V."/>
            <person name="Daniel R."/>
            <person name="Poehlein A."/>
        </authorList>
    </citation>
    <scope>NUCLEOTIDE SEQUENCE [LARGE SCALE GENOMIC DNA]</scope>
    <source>
        <strain evidence="6">DSM 3132</strain>
    </source>
</reference>
<evidence type="ECO:0000313" key="6">
    <source>
        <dbReference type="EMBL" id="XFO71687.1"/>
    </source>
</evidence>
<dbReference type="RefSeq" id="WP_093794565.1">
    <property type="nucleotide sequence ID" value="NZ_CP155571.1"/>
</dbReference>
<dbReference type="Pfam" id="PF01228">
    <property type="entry name" value="Gly_radical"/>
    <property type="match status" value="1"/>
</dbReference>
<dbReference type="InterPro" id="IPR001150">
    <property type="entry name" value="Gly_radical"/>
</dbReference>
<proteinExistence type="predicted"/>
<dbReference type="EMBL" id="CP155571">
    <property type="protein sequence ID" value="XFO71687.1"/>
    <property type="molecule type" value="Genomic_DNA"/>
</dbReference>
<feature type="domain" description="Glycine radical" evidence="4">
    <location>
        <begin position="679"/>
        <end position="799"/>
    </location>
</feature>
<dbReference type="Gene3D" id="3.20.70.20">
    <property type="match status" value="1"/>
</dbReference>
<keyword evidence="7" id="KW-1185">Reference proteome</keyword>
<dbReference type="PROSITE" id="PS51554">
    <property type="entry name" value="PFL"/>
    <property type="match status" value="1"/>
</dbReference>
<dbReference type="Proteomes" id="UP000216052">
    <property type="component" value="Chromosome"/>
</dbReference>
<keyword evidence="2 6" id="KW-0456">Lyase</keyword>
<keyword evidence="1 3" id="KW-0556">Organic radical</keyword>
<dbReference type="PANTHER" id="PTHR43641:SF2">
    <property type="entry name" value="DEHYDRATASE YBIW-RELATED"/>
    <property type="match status" value="1"/>
</dbReference>
<accession>A0ABZ3J042</accession>
<evidence type="ECO:0000256" key="2">
    <source>
        <dbReference type="ARBA" id="ARBA00023239"/>
    </source>
</evidence>
<gene>
    <name evidence="6" type="primary">pflD_2</name>
    <name evidence="6" type="ORF">SPACI_017210</name>
</gene>
<dbReference type="EC" id="4.2.1.172" evidence="6"/>
<evidence type="ECO:0000256" key="3">
    <source>
        <dbReference type="PROSITE-ProRule" id="PRU00493"/>
    </source>
</evidence>
<protein>
    <submittedName>
        <fullName evidence="6">Trans-4-hydroxy-L-proline dehydratase</fullName>
        <ecNumber evidence="6">4.2.1.172</ecNumber>
    </submittedName>
</protein>
<feature type="modified residue" description="Glycine radical" evidence="3">
    <location>
        <position position="775"/>
    </location>
</feature>
<name>A0ABZ3J042_SPOA4</name>
<feature type="domain" description="PFL" evidence="5">
    <location>
        <begin position="7"/>
        <end position="672"/>
    </location>
</feature>